<proteinExistence type="inferred from homology"/>
<keyword evidence="3 7" id="KW-0812">Transmembrane</keyword>
<evidence type="ECO:0000256" key="2">
    <source>
        <dbReference type="ARBA" id="ARBA00010487"/>
    </source>
</evidence>
<protein>
    <submittedName>
        <fullName evidence="8">LMBR1 domain containing 2b</fullName>
    </submittedName>
</protein>
<feature type="region of interest" description="Disordered" evidence="6">
    <location>
        <begin position="596"/>
        <end position="632"/>
    </location>
</feature>
<feature type="transmembrane region" description="Helical" evidence="7">
    <location>
        <begin position="96"/>
        <end position="113"/>
    </location>
</feature>
<evidence type="ECO:0000256" key="3">
    <source>
        <dbReference type="ARBA" id="ARBA00022692"/>
    </source>
</evidence>
<dbReference type="GeneTree" id="ENSGT00390000018651"/>
<sequence>MSSWLLLGEVVLAILVSLLLLRRYGDVRRQSKLVLVATTMAWCLSCLTLATLPLDVATTIYKQCRDRERDNGSMNGSSDSLCHEPWSFLPSRVLPTFWHVVYWTSQCLTWLLLPFMQSFSAAADFSVMGKVRSALLANAIYYGSYLLIFTSLLIYVLVATNVHLDAFRLRSLCAAASNTWGLLLVILLLGRGLLEVPRSLWRQAGGVERLHRAYLAAARLATERVEADDKMSGCIEDVQRMLAAVSHNQILSRHLDTIIKKFPHDIQEKLRQEEGTVEWDHSKPVPSEASLVSLHKSVKKAVECTHRASRLWSRLIEQAFHLEDVELCSSSPSREFHRSLASSSQPPTFLGRFVLTARVQWLWFCFFRSAVCRVLAFFMVLLSVAVLWSECTFFSASPVLSLFAIALSAAEKAQDYTYIHISCFLTILYLSLCTYHTVFRIRFFHIFQLIPHQQTNHYSLLFSGSLFCRLTPPLCLNLLGLLHLDSHLDRFLREETAYTQIMGHMDVVPFIADGVYIYYPMVTVLVCLATYFHLGTRSLSALGLPQCLGDELISDSLTSDLVEEGRELIRREKRKRQRQEDADLRKKEWTERFGKRENGRRGVAREMEKFRTDATTKGSSRSRGQEGLGTSDRIELLSDVEPMDFNENQSLEELGMGTESRYQPAGRYASLSRTHNFFDDL</sequence>
<feature type="transmembrane region" description="Helical" evidence="7">
    <location>
        <begin position="361"/>
        <end position="388"/>
    </location>
</feature>
<accession>A0A8C4Q4T3</accession>
<evidence type="ECO:0000256" key="5">
    <source>
        <dbReference type="ARBA" id="ARBA00023136"/>
    </source>
</evidence>
<dbReference type="InterPro" id="IPR006876">
    <property type="entry name" value="LMBR1-like_membr_prot"/>
</dbReference>
<evidence type="ECO:0000313" key="8">
    <source>
        <dbReference type="Ensembl" id="ENSEBUP00000010010.1"/>
    </source>
</evidence>
<evidence type="ECO:0000256" key="6">
    <source>
        <dbReference type="SAM" id="MobiDB-lite"/>
    </source>
</evidence>
<name>A0A8C4Q4T3_EPTBU</name>
<dbReference type="Ensembl" id="ENSEBUT00000010545.1">
    <property type="protein sequence ID" value="ENSEBUP00000010010.1"/>
    <property type="gene ID" value="ENSEBUG00000006431.1"/>
</dbReference>
<keyword evidence="5 7" id="KW-0472">Membrane</keyword>
<feature type="transmembrane region" description="Helical" evidence="7">
    <location>
        <begin position="418"/>
        <end position="439"/>
    </location>
</feature>
<keyword evidence="9" id="KW-1185">Reference proteome</keyword>
<dbReference type="Pfam" id="PF04791">
    <property type="entry name" value="LMBR1"/>
    <property type="match status" value="1"/>
</dbReference>
<dbReference type="GO" id="GO:0016020">
    <property type="term" value="C:membrane"/>
    <property type="evidence" value="ECO:0007669"/>
    <property type="project" value="UniProtKB-SubCell"/>
</dbReference>
<feature type="transmembrane region" description="Helical" evidence="7">
    <location>
        <begin position="134"/>
        <end position="157"/>
    </location>
</feature>
<dbReference type="PANTHER" id="PTHR21355:SF0">
    <property type="entry name" value="G-PROTEIN COUPLED RECEPTOR-ASSOCIATED PROTEIN LMBRD2"/>
    <property type="match status" value="1"/>
</dbReference>
<evidence type="ECO:0000256" key="7">
    <source>
        <dbReference type="SAM" id="Phobius"/>
    </source>
</evidence>
<dbReference type="AlphaFoldDB" id="A0A8C4Q4T3"/>
<feature type="transmembrane region" description="Helical" evidence="7">
    <location>
        <begin position="169"/>
        <end position="189"/>
    </location>
</feature>
<organism evidence="8 9">
    <name type="scientific">Eptatretus burgeri</name>
    <name type="common">Inshore hagfish</name>
    <dbReference type="NCBI Taxonomy" id="7764"/>
    <lineage>
        <taxon>Eukaryota</taxon>
        <taxon>Metazoa</taxon>
        <taxon>Chordata</taxon>
        <taxon>Craniata</taxon>
        <taxon>Vertebrata</taxon>
        <taxon>Cyclostomata</taxon>
        <taxon>Myxini</taxon>
        <taxon>Myxiniformes</taxon>
        <taxon>Myxinidae</taxon>
        <taxon>Eptatretinae</taxon>
        <taxon>Eptatretus</taxon>
    </lineage>
</organism>
<comment type="similarity">
    <text evidence="2">Belongs to the LIMR family.</text>
</comment>
<dbReference type="InterPro" id="IPR051584">
    <property type="entry name" value="GPCR-associated_LMBR1"/>
</dbReference>
<dbReference type="GO" id="GO:0071875">
    <property type="term" value="P:adrenergic receptor signaling pathway"/>
    <property type="evidence" value="ECO:0007669"/>
    <property type="project" value="TreeGrafter"/>
</dbReference>
<reference evidence="8" key="2">
    <citation type="submission" date="2025-09" db="UniProtKB">
        <authorList>
            <consortium name="Ensembl"/>
        </authorList>
    </citation>
    <scope>IDENTIFICATION</scope>
</reference>
<feature type="transmembrane region" description="Helical" evidence="7">
    <location>
        <begin position="515"/>
        <end position="534"/>
    </location>
</feature>
<keyword evidence="4 7" id="KW-1133">Transmembrane helix</keyword>
<reference evidence="8" key="1">
    <citation type="submission" date="2025-08" db="UniProtKB">
        <authorList>
            <consortium name="Ensembl"/>
        </authorList>
    </citation>
    <scope>IDENTIFICATION</scope>
</reference>
<dbReference type="OMA" id="QLERICY"/>
<evidence type="ECO:0000313" key="9">
    <source>
        <dbReference type="Proteomes" id="UP000694388"/>
    </source>
</evidence>
<feature type="transmembrane region" description="Helical" evidence="7">
    <location>
        <begin position="6"/>
        <end position="21"/>
    </location>
</feature>
<feature type="transmembrane region" description="Helical" evidence="7">
    <location>
        <begin position="33"/>
        <end position="52"/>
    </location>
</feature>
<evidence type="ECO:0000256" key="4">
    <source>
        <dbReference type="ARBA" id="ARBA00022989"/>
    </source>
</evidence>
<dbReference type="Proteomes" id="UP000694388">
    <property type="component" value="Unplaced"/>
</dbReference>
<evidence type="ECO:0000256" key="1">
    <source>
        <dbReference type="ARBA" id="ARBA00004141"/>
    </source>
</evidence>
<dbReference type="PANTHER" id="PTHR21355">
    <property type="entry name" value="G-PROTEIN COUPLED RECEPTOR-ASSOCIATED PROTEIN LMBRD2"/>
    <property type="match status" value="1"/>
</dbReference>
<feature type="compositionally biased region" description="Basic and acidic residues" evidence="6">
    <location>
        <begin position="596"/>
        <end position="614"/>
    </location>
</feature>
<comment type="subcellular location">
    <subcellularLocation>
        <location evidence="1">Membrane</location>
        <topology evidence="1">Multi-pass membrane protein</topology>
    </subcellularLocation>
</comment>